<dbReference type="PANTHER" id="PTHR43772:SF2">
    <property type="entry name" value="PUTATIVE (AFU_ORTHOLOGUE AFUA_2G04480)-RELATED"/>
    <property type="match status" value="1"/>
</dbReference>
<evidence type="ECO:0000313" key="6">
    <source>
        <dbReference type="Proteomes" id="UP001367922"/>
    </source>
</evidence>
<protein>
    <recommendedName>
        <fullName evidence="3">Glucosamine inositolphosphorylceramide transferase 1 N-terminal domain-containing protein</fullName>
    </recommendedName>
</protein>
<keyword evidence="1" id="KW-0858">Xylan degradation</keyword>
<accession>A0ABU8FY17</accession>
<evidence type="ECO:0000256" key="2">
    <source>
        <dbReference type="ARBA" id="ARBA00023277"/>
    </source>
</evidence>
<dbReference type="PANTHER" id="PTHR43772">
    <property type="entry name" value="ENDO-1,4-BETA-XYLANASE"/>
    <property type="match status" value="1"/>
</dbReference>
<dbReference type="Proteomes" id="UP001367922">
    <property type="component" value="Unassembled WGS sequence"/>
</dbReference>
<gene>
    <name evidence="4" type="ORF">WAX78_05425</name>
    <name evidence="5" type="ORF">WAX78_15470</name>
</gene>
<keyword evidence="6" id="KW-1185">Reference proteome</keyword>
<evidence type="ECO:0000259" key="3">
    <source>
        <dbReference type="Pfam" id="PF24793"/>
    </source>
</evidence>
<comment type="caution">
    <text evidence="5">The sequence shown here is derived from an EMBL/GenBank/DDBJ whole genome shotgun (WGS) entry which is preliminary data.</text>
</comment>
<evidence type="ECO:0000313" key="4">
    <source>
        <dbReference type="EMBL" id="MEI4828891.1"/>
    </source>
</evidence>
<dbReference type="Gene3D" id="2.115.10.20">
    <property type="entry name" value="Glycosyl hydrolase domain, family 43"/>
    <property type="match status" value="1"/>
</dbReference>
<evidence type="ECO:0000256" key="1">
    <source>
        <dbReference type="ARBA" id="ARBA00022651"/>
    </source>
</evidence>
<dbReference type="EMBL" id="JBAWSV010000001">
    <property type="protein sequence ID" value="MEI4828891.1"/>
    <property type="molecule type" value="Genomic_DNA"/>
</dbReference>
<organism evidence="5 6">
    <name type="scientific">Bacillus yunxiaonensis</name>
    <dbReference type="NCBI Taxonomy" id="3127665"/>
    <lineage>
        <taxon>Bacteria</taxon>
        <taxon>Bacillati</taxon>
        <taxon>Bacillota</taxon>
        <taxon>Bacilli</taxon>
        <taxon>Bacillales</taxon>
        <taxon>Bacillaceae</taxon>
        <taxon>Bacillus</taxon>
    </lineage>
</organism>
<dbReference type="Pfam" id="PF24793">
    <property type="entry name" value="GINT1_N"/>
    <property type="match status" value="1"/>
</dbReference>
<keyword evidence="1" id="KW-0624">Polysaccharide degradation</keyword>
<proteinExistence type="predicted"/>
<dbReference type="InterPro" id="IPR052176">
    <property type="entry name" value="Glycosyl_Hydrlase_43_Enz"/>
</dbReference>
<sequence length="544" mass="63940">MLNTREKHRLKIGIMLDSLVVSSWIEKMIYDIVHTEFLELSMVIINGDEKIEKQNVFKQSVKTSLYSKYVKWDYNHYSKYVKHDALKPVQIESLLSEYGCRILTIFPKTQGLNNEFSDSDLDIIRDEQLDVIIKVGFCTLYGEIINIAKYGIWSYCFNGKGIESFWEMASRNIPLETTLQILASKPENHKVIYRTVSSLNVESLFFNRNLLYWKVKDIVLRRLSDLYKKGWSYITNLDTNNQPSLVNERQDRYPTNFQMILFIFQLAMNKLKSRLFMEHWFIAFKNRKEDRSKFHIIKAPLSRFYADPFVIERNERNFIFFEDYIYSEGKGNIAFVEVDIESNSVSQPTTVLDKPYHLSYPFLIEDGGEIYMIPETAGNQTIELYRATNFPYEWEIEKVLMENINAVDTTIIEHDGKYWLFTNIFTDGASSLDELYLFYSDSLFGQWVPHPMNPIVSDAKSARPAGNIFVQDGKLIRPSQNCLFSYGYSVNLNEIEILNEESYREKILKEITPSIFKRNKGTHTYVFNEDLEVLDGRRQVLKFK</sequence>
<dbReference type="InterPro" id="IPR023296">
    <property type="entry name" value="Glyco_hydro_beta-prop_sf"/>
</dbReference>
<reference evidence="5 6" key="1">
    <citation type="submission" date="2024-01" db="EMBL/GenBank/DDBJ databases">
        <title>Seven novel Bacillus-like species.</title>
        <authorList>
            <person name="Liu G."/>
        </authorList>
    </citation>
    <scope>NUCLEOTIDE SEQUENCE [LARGE SCALE GENOMIC DNA]</scope>
    <source>
        <strain evidence="5 6">FJAT-53711</strain>
    </source>
</reference>
<keyword evidence="2" id="KW-0119">Carbohydrate metabolism</keyword>
<dbReference type="RefSeq" id="WP_336481239.1">
    <property type="nucleotide sequence ID" value="NZ_JBAWSV010000001.1"/>
</dbReference>
<dbReference type="SUPFAM" id="SSF75005">
    <property type="entry name" value="Arabinanase/levansucrase/invertase"/>
    <property type="match status" value="1"/>
</dbReference>
<dbReference type="InterPro" id="IPR056442">
    <property type="entry name" value="GINT1_N"/>
</dbReference>
<dbReference type="EMBL" id="JBAWSV010000005">
    <property type="protein sequence ID" value="MEI4830850.1"/>
    <property type="molecule type" value="Genomic_DNA"/>
</dbReference>
<feature type="domain" description="Glucosamine inositolphosphorylceramide transferase 1 N-terminal" evidence="3">
    <location>
        <begin position="302"/>
        <end position="523"/>
    </location>
</feature>
<evidence type="ECO:0000313" key="5">
    <source>
        <dbReference type="EMBL" id="MEI4830850.1"/>
    </source>
</evidence>
<name>A0ABU8FY17_9BACI</name>